<accession>A0A5C3PY19</accession>
<feature type="non-terminal residue" evidence="1">
    <location>
        <position position="120"/>
    </location>
</feature>
<organism evidence="1 2">
    <name type="scientific">Polyporus arcularius HHB13444</name>
    <dbReference type="NCBI Taxonomy" id="1314778"/>
    <lineage>
        <taxon>Eukaryota</taxon>
        <taxon>Fungi</taxon>
        <taxon>Dikarya</taxon>
        <taxon>Basidiomycota</taxon>
        <taxon>Agaricomycotina</taxon>
        <taxon>Agaricomycetes</taxon>
        <taxon>Polyporales</taxon>
        <taxon>Polyporaceae</taxon>
        <taxon>Polyporus</taxon>
    </lineage>
</organism>
<dbReference type="Proteomes" id="UP000308197">
    <property type="component" value="Unassembled WGS sequence"/>
</dbReference>
<protein>
    <submittedName>
        <fullName evidence="1">Uncharacterized protein</fullName>
    </submittedName>
</protein>
<reference evidence="1 2" key="1">
    <citation type="journal article" date="2019" name="Nat. Ecol. Evol.">
        <title>Megaphylogeny resolves global patterns of mushroom evolution.</title>
        <authorList>
            <person name="Varga T."/>
            <person name="Krizsan K."/>
            <person name="Foldi C."/>
            <person name="Dima B."/>
            <person name="Sanchez-Garcia M."/>
            <person name="Sanchez-Ramirez S."/>
            <person name="Szollosi G.J."/>
            <person name="Szarkandi J.G."/>
            <person name="Papp V."/>
            <person name="Albert L."/>
            <person name="Andreopoulos W."/>
            <person name="Angelini C."/>
            <person name="Antonin V."/>
            <person name="Barry K.W."/>
            <person name="Bougher N.L."/>
            <person name="Buchanan P."/>
            <person name="Buyck B."/>
            <person name="Bense V."/>
            <person name="Catcheside P."/>
            <person name="Chovatia M."/>
            <person name="Cooper J."/>
            <person name="Damon W."/>
            <person name="Desjardin D."/>
            <person name="Finy P."/>
            <person name="Geml J."/>
            <person name="Haridas S."/>
            <person name="Hughes K."/>
            <person name="Justo A."/>
            <person name="Karasinski D."/>
            <person name="Kautmanova I."/>
            <person name="Kiss B."/>
            <person name="Kocsube S."/>
            <person name="Kotiranta H."/>
            <person name="LaButti K.M."/>
            <person name="Lechner B.E."/>
            <person name="Liimatainen K."/>
            <person name="Lipzen A."/>
            <person name="Lukacs Z."/>
            <person name="Mihaltcheva S."/>
            <person name="Morgado L.N."/>
            <person name="Niskanen T."/>
            <person name="Noordeloos M.E."/>
            <person name="Ohm R.A."/>
            <person name="Ortiz-Santana B."/>
            <person name="Ovrebo C."/>
            <person name="Racz N."/>
            <person name="Riley R."/>
            <person name="Savchenko A."/>
            <person name="Shiryaev A."/>
            <person name="Soop K."/>
            <person name="Spirin V."/>
            <person name="Szebenyi C."/>
            <person name="Tomsovsky M."/>
            <person name="Tulloss R.E."/>
            <person name="Uehling J."/>
            <person name="Grigoriev I.V."/>
            <person name="Vagvolgyi C."/>
            <person name="Papp T."/>
            <person name="Martin F.M."/>
            <person name="Miettinen O."/>
            <person name="Hibbett D.S."/>
            <person name="Nagy L.G."/>
        </authorList>
    </citation>
    <scope>NUCLEOTIDE SEQUENCE [LARGE SCALE GENOMIC DNA]</scope>
    <source>
        <strain evidence="1 2">HHB13444</strain>
    </source>
</reference>
<evidence type="ECO:0000313" key="2">
    <source>
        <dbReference type="Proteomes" id="UP000308197"/>
    </source>
</evidence>
<proteinExistence type="predicted"/>
<evidence type="ECO:0000313" key="1">
    <source>
        <dbReference type="EMBL" id="TFK93689.1"/>
    </source>
</evidence>
<name>A0A5C3PY19_9APHY</name>
<dbReference type="InParanoid" id="A0A5C3PY19"/>
<dbReference type="AlphaFoldDB" id="A0A5C3PY19"/>
<keyword evidence="2" id="KW-1185">Reference proteome</keyword>
<sequence length="120" mass="12737">MPTDVSVSPPGSTGYAELGVATRRADACNPRRDRRRIVLTHFASPQRLPRIQFNFACRPTASSRRLEEARGPSAWAATSTSAASPLLLVSAASSTATANGEVPSLLLATLHVDHRDVANS</sequence>
<gene>
    <name evidence="1" type="ORF">K466DRAFT_580743</name>
</gene>
<dbReference type="EMBL" id="ML210978">
    <property type="protein sequence ID" value="TFK93689.1"/>
    <property type="molecule type" value="Genomic_DNA"/>
</dbReference>